<reference evidence="1 2" key="1">
    <citation type="submission" date="2015-08" db="EMBL/GenBank/DDBJ databases">
        <title>The complete genome sequence of Bacillus beveridgei MLTeJB.</title>
        <authorList>
            <person name="Hanson T.E."/>
            <person name="Mesa C."/>
            <person name="Basesman S.M."/>
            <person name="Oremland R.S."/>
        </authorList>
    </citation>
    <scope>NUCLEOTIDE SEQUENCE [LARGE SCALE GENOMIC DNA]</scope>
    <source>
        <strain evidence="1 2">MLTeJB</strain>
    </source>
</reference>
<dbReference type="KEGG" id="bbev:BBEV_3090"/>
<organism evidence="1 2">
    <name type="scientific">Salisediminibacterium beveridgei</name>
    <dbReference type="NCBI Taxonomy" id="632773"/>
    <lineage>
        <taxon>Bacteria</taxon>
        <taxon>Bacillati</taxon>
        <taxon>Bacillota</taxon>
        <taxon>Bacilli</taxon>
        <taxon>Bacillales</taxon>
        <taxon>Bacillaceae</taxon>
        <taxon>Salisediminibacterium</taxon>
    </lineage>
</organism>
<keyword evidence="2" id="KW-1185">Reference proteome</keyword>
<dbReference type="Proteomes" id="UP000094463">
    <property type="component" value="Chromosome"/>
</dbReference>
<dbReference type="Gene3D" id="3.30.70.1260">
    <property type="entry name" value="bacterial protein sp0830 like"/>
    <property type="match status" value="1"/>
</dbReference>
<name>A0A1D7QZH3_9BACI</name>
<dbReference type="InterPro" id="IPR012545">
    <property type="entry name" value="DUF1697"/>
</dbReference>
<evidence type="ECO:0000313" key="2">
    <source>
        <dbReference type="Proteomes" id="UP000094463"/>
    </source>
</evidence>
<dbReference type="AlphaFoldDB" id="A0A1D7QZH3"/>
<dbReference type="PANTHER" id="PTHR36439:SF1">
    <property type="entry name" value="DUF1697 DOMAIN-CONTAINING PROTEIN"/>
    <property type="match status" value="1"/>
</dbReference>
<proteinExistence type="predicted"/>
<dbReference type="PANTHER" id="PTHR36439">
    <property type="entry name" value="BLL4334 PROTEIN"/>
    <property type="match status" value="1"/>
</dbReference>
<evidence type="ECO:0000313" key="1">
    <source>
        <dbReference type="EMBL" id="AOM84407.1"/>
    </source>
</evidence>
<protein>
    <submittedName>
        <fullName evidence="1">Uncharacterized protein</fullName>
    </submittedName>
</protein>
<dbReference type="SUPFAM" id="SSF160379">
    <property type="entry name" value="SP0830-like"/>
    <property type="match status" value="1"/>
</dbReference>
<dbReference type="PATRIC" id="fig|632773.3.peg.3231"/>
<dbReference type="Pfam" id="PF08002">
    <property type="entry name" value="DUF1697"/>
    <property type="match status" value="1"/>
</dbReference>
<dbReference type="EMBL" id="CP012502">
    <property type="protein sequence ID" value="AOM84407.1"/>
    <property type="molecule type" value="Genomic_DNA"/>
</dbReference>
<accession>A0A1D7QZH3</accession>
<gene>
    <name evidence="1" type="ORF">BBEV_3090</name>
</gene>
<dbReference type="RefSeq" id="WP_069366292.1">
    <property type="nucleotide sequence ID" value="NZ_CP012502.1"/>
</dbReference>
<sequence length="138" mass="15928">MGAVRYDDDADSTLIQTLETAIEEDFGLQLKLLVRSMDEMNRVMEALPSSWKSDQEMKSDLLFLWEEIDDESVLEKLVIRTDIDTVHYVPGAVLWSIDRKDATKTGLVKLAGTNLYKQMTVRNVNTTRKIYEMMEQYA</sequence>